<evidence type="ECO:0000313" key="13">
    <source>
        <dbReference type="Proteomes" id="UP000751190"/>
    </source>
</evidence>
<evidence type="ECO:0000256" key="6">
    <source>
        <dbReference type="ARBA" id="ARBA00022840"/>
    </source>
</evidence>
<evidence type="ECO:0000256" key="10">
    <source>
        <dbReference type="SAM" id="MobiDB-lite"/>
    </source>
</evidence>
<feature type="region of interest" description="Disordered" evidence="10">
    <location>
        <begin position="1"/>
        <end position="27"/>
    </location>
</feature>
<dbReference type="InterPro" id="IPR011009">
    <property type="entry name" value="Kinase-like_dom_sf"/>
</dbReference>
<comment type="caution">
    <text evidence="12">The sequence shown here is derived from an EMBL/GenBank/DDBJ whole genome shotgun (WGS) entry which is preliminary data.</text>
</comment>
<sequence length="1207" mass="124570">MLSAGRRQVVPEAEAQARAPSAPPSGVLDERYDVTGVLASAASCRVLRARGRPDDGVGDVVIKQSALAGLGEDEQRAMVDEAARACALRSARVVQHVDAFLDGGWLHVVCRSARRGDLATLLTRRAGEPLVEEDVWAYLSAVLRGLRDLHEHGLVHRDLKPSNIFIGDDGEAQLGDLGFARIASSARGGGGDGGIGASGGALYAAPELCRGETGGAPADVWAAGCIAYQLACGRPPFLAANERVLCRRIQATEPAELPAVYSAQLGLAIFALLAKQSDRRPTARDVLQGPHARRLAPAAGRPPPSPPRPPLAPPSAPLVAETRRTPARTTPGRAFHTPARVEEGSAREGVVRAALLCAGAVSDARATLLGPMLDGSPPVRPPAAAPPPSAPSPAEARAYDAVVSAPLVSGAVLDATSPDGAAEELLPRAPSLAAHGRGSDGANELLPTWSVHRVLQAVGADEQAPPLPFSMADDAARPIACRRRRAQLELRSDGSHASPGPIDGALPAPAGVPPPVRMSTRLAGAAAHAAVHGARARATTAAAGSSRDDDDDVTLAPPASAGGERDDSSDDGDELLGAHPAELRAALRETRALRAAGRSARAHAISDRAARVLERAPRGGVEPAAMRREPATDWARAPPPQPAARDDAAGVVAELRAREEALRVRNEGLEAELARQRQLMARQMLAAAEQRSAALEGAHALREATEALRQREAQLQASHDALVAAQSATAHGARAMVADAHGASMRDEPEPSSDGGRQREAREALAQLGNDAVGGGMDGVATDGMDGSRGGARGDGDFELVTASLLLPPADEAEMAAMLGAAGGPYGGLNGGRGASREPHALVARAALGLEPHAAAYAGHVEPRAAHTRTLSPPRVGPPPPRESRSTPSLANRPIILTSPSPPPLSSHRAAALSRSARALDAGRRRVGVVVRPAGRPVARLPPPALAGGAVWRPTASSAARAYAVRSARLGVGDGSAELAAPASGEAPAPMHVAAGLPDERSPLSLLKHKQASTTRRADSARAESWPAHADASLRPPRPASAGVAHASSARAPPTPPAAHVDAARGADEGFVASAAVTQLADARLRPLRPAPSSAARGGANDGREDDENAPPPGERSRSANARFLRRMEEAQRQHEADGGRAGDQSRALGVAETGGEADADADSEAIGDAELAEADWAMQRRRAPELSDKELAIRELRRLRLQPPRV</sequence>
<dbReference type="EMBL" id="JAGTXO010000008">
    <property type="protein sequence ID" value="KAG8466458.1"/>
    <property type="molecule type" value="Genomic_DNA"/>
</dbReference>
<feature type="coiled-coil region" evidence="9">
    <location>
        <begin position="652"/>
        <end position="679"/>
    </location>
</feature>
<dbReference type="SMART" id="SM00220">
    <property type="entry name" value="S_TKc"/>
    <property type="match status" value="1"/>
</dbReference>
<keyword evidence="3" id="KW-0808">Transferase</keyword>
<dbReference type="OMA" id="LHRAHSC"/>
<reference evidence="12" key="1">
    <citation type="submission" date="2021-05" db="EMBL/GenBank/DDBJ databases">
        <title>The genome of the haptophyte Pavlova lutheri (Diacronema luteri, Pavlovales) - a model for lipid biosynthesis in eukaryotic algae.</title>
        <authorList>
            <person name="Hulatt C.J."/>
            <person name="Posewitz M.C."/>
        </authorList>
    </citation>
    <scope>NUCLEOTIDE SEQUENCE</scope>
    <source>
        <strain evidence="12">NIVA-4/92</strain>
    </source>
</reference>
<feature type="region of interest" description="Disordered" evidence="10">
    <location>
        <begin position="741"/>
        <end position="761"/>
    </location>
</feature>
<keyword evidence="9" id="KW-0175">Coiled coil</keyword>
<keyword evidence="4" id="KW-0547">Nucleotide-binding</keyword>
<proteinExistence type="predicted"/>
<feature type="compositionally biased region" description="Pro residues" evidence="10">
    <location>
        <begin position="378"/>
        <end position="391"/>
    </location>
</feature>
<feature type="region of interest" description="Disordered" evidence="10">
    <location>
        <begin position="489"/>
        <end position="514"/>
    </location>
</feature>
<feature type="domain" description="Protein kinase" evidence="11">
    <location>
        <begin position="32"/>
        <end position="294"/>
    </location>
</feature>
<accession>A0A8J5XG40</accession>
<evidence type="ECO:0000313" key="12">
    <source>
        <dbReference type="EMBL" id="KAG8466458.1"/>
    </source>
</evidence>
<dbReference type="InterPro" id="IPR008271">
    <property type="entry name" value="Ser/Thr_kinase_AS"/>
</dbReference>
<feature type="compositionally biased region" description="Pro residues" evidence="10">
    <location>
        <begin position="300"/>
        <end position="316"/>
    </location>
</feature>
<dbReference type="SUPFAM" id="SSF56112">
    <property type="entry name" value="Protein kinase-like (PK-like)"/>
    <property type="match status" value="1"/>
</dbReference>
<evidence type="ECO:0000256" key="7">
    <source>
        <dbReference type="ARBA" id="ARBA00047899"/>
    </source>
</evidence>
<evidence type="ECO:0000256" key="8">
    <source>
        <dbReference type="ARBA" id="ARBA00048679"/>
    </source>
</evidence>
<comment type="catalytic activity">
    <reaction evidence="8">
        <text>L-seryl-[protein] + ATP = O-phospho-L-seryl-[protein] + ADP + H(+)</text>
        <dbReference type="Rhea" id="RHEA:17989"/>
        <dbReference type="Rhea" id="RHEA-COMP:9863"/>
        <dbReference type="Rhea" id="RHEA-COMP:11604"/>
        <dbReference type="ChEBI" id="CHEBI:15378"/>
        <dbReference type="ChEBI" id="CHEBI:29999"/>
        <dbReference type="ChEBI" id="CHEBI:30616"/>
        <dbReference type="ChEBI" id="CHEBI:83421"/>
        <dbReference type="ChEBI" id="CHEBI:456216"/>
        <dbReference type="EC" id="2.7.11.1"/>
    </reaction>
</comment>
<dbReference type="PROSITE" id="PS50011">
    <property type="entry name" value="PROTEIN_KINASE_DOM"/>
    <property type="match status" value="1"/>
</dbReference>
<dbReference type="GO" id="GO:0005524">
    <property type="term" value="F:ATP binding"/>
    <property type="evidence" value="ECO:0007669"/>
    <property type="project" value="UniProtKB-KW"/>
</dbReference>
<evidence type="ECO:0000256" key="9">
    <source>
        <dbReference type="SAM" id="Coils"/>
    </source>
</evidence>
<dbReference type="InterPro" id="IPR051131">
    <property type="entry name" value="NEK_Ser/Thr_kinase_NIMA"/>
</dbReference>
<keyword evidence="2" id="KW-0723">Serine/threonine-protein kinase</keyword>
<name>A0A8J5XG40_DIALT</name>
<feature type="compositionally biased region" description="Basic and acidic residues" evidence="10">
    <location>
        <begin position="1126"/>
        <end position="1141"/>
    </location>
</feature>
<dbReference type="Gene3D" id="1.10.510.10">
    <property type="entry name" value="Transferase(Phosphotransferase) domain 1"/>
    <property type="match status" value="1"/>
</dbReference>
<feature type="region of interest" description="Disordered" evidence="10">
    <location>
        <begin position="862"/>
        <end position="913"/>
    </location>
</feature>
<evidence type="ECO:0000256" key="5">
    <source>
        <dbReference type="ARBA" id="ARBA00022777"/>
    </source>
</evidence>
<dbReference type="PANTHER" id="PTHR44899">
    <property type="entry name" value="CAMK FAMILY PROTEIN KINASE"/>
    <property type="match status" value="1"/>
</dbReference>
<evidence type="ECO:0000256" key="1">
    <source>
        <dbReference type="ARBA" id="ARBA00012513"/>
    </source>
</evidence>
<dbReference type="GO" id="GO:0004674">
    <property type="term" value="F:protein serine/threonine kinase activity"/>
    <property type="evidence" value="ECO:0007669"/>
    <property type="project" value="UniProtKB-KW"/>
</dbReference>
<comment type="catalytic activity">
    <reaction evidence="7">
        <text>L-threonyl-[protein] + ATP = O-phospho-L-threonyl-[protein] + ADP + H(+)</text>
        <dbReference type="Rhea" id="RHEA:46608"/>
        <dbReference type="Rhea" id="RHEA-COMP:11060"/>
        <dbReference type="Rhea" id="RHEA-COMP:11605"/>
        <dbReference type="ChEBI" id="CHEBI:15378"/>
        <dbReference type="ChEBI" id="CHEBI:30013"/>
        <dbReference type="ChEBI" id="CHEBI:30616"/>
        <dbReference type="ChEBI" id="CHEBI:61977"/>
        <dbReference type="ChEBI" id="CHEBI:456216"/>
        <dbReference type="EC" id="2.7.11.1"/>
    </reaction>
</comment>
<feature type="compositionally biased region" description="Acidic residues" evidence="10">
    <location>
        <begin position="1156"/>
        <end position="1169"/>
    </location>
</feature>
<protein>
    <recommendedName>
        <fullName evidence="1">non-specific serine/threonine protein kinase</fullName>
        <ecNumber evidence="1">2.7.11.1</ecNumber>
    </recommendedName>
</protein>
<feature type="region of interest" description="Disordered" evidence="10">
    <location>
        <begin position="537"/>
        <end position="576"/>
    </location>
</feature>
<dbReference type="Pfam" id="PF00069">
    <property type="entry name" value="Pkinase"/>
    <property type="match status" value="1"/>
</dbReference>
<evidence type="ECO:0000256" key="4">
    <source>
        <dbReference type="ARBA" id="ARBA00022741"/>
    </source>
</evidence>
<dbReference type="OrthoDB" id="4062651at2759"/>
<keyword evidence="5" id="KW-0418">Kinase</keyword>
<feature type="region of interest" description="Disordered" evidence="10">
    <location>
        <begin position="1083"/>
        <end position="1169"/>
    </location>
</feature>
<evidence type="ECO:0000256" key="3">
    <source>
        <dbReference type="ARBA" id="ARBA00022679"/>
    </source>
</evidence>
<gene>
    <name evidence="12" type="ORF">KFE25_002214</name>
</gene>
<organism evidence="12 13">
    <name type="scientific">Diacronema lutheri</name>
    <name type="common">Unicellular marine alga</name>
    <name type="synonym">Monochrysis lutheri</name>
    <dbReference type="NCBI Taxonomy" id="2081491"/>
    <lineage>
        <taxon>Eukaryota</taxon>
        <taxon>Haptista</taxon>
        <taxon>Haptophyta</taxon>
        <taxon>Pavlovophyceae</taxon>
        <taxon>Pavlovales</taxon>
        <taxon>Pavlovaceae</taxon>
        <taxon>Diacronema</taxon>
    </lineage>
</organism>
<evidence type="ECO:0000256" key="2">
    <source>
        <dbReference type="ARBA" id="ARBA00022527"/>
    </source>
</evidence>
<feature type="region of interest" description="Disordered" evidence="10">
    <location>
        <begin position="616"/>
        <end position="645"/>
    </location>
</feature>
<dbReference type="PANTHER" id="PTHR44899:SF3">
    <property type="entry name" value="SERINE_THREONINE-PROTEIN KINASE NEK1"/>
    <property type="match status" value="1"/>
</dbReference>
<keyword evidence="13" id="KW-1185">Reference proteome</keyword>
<feature type="region of interest" description="Disordered" evidence="10">
    <location>
        <begin position="1009"/>
        <end position="1062"/>
    </location>
</feature>
<dbReference type="EC" id="2.7.11.1" evidence="1"/>
<dbReference type="Proteomes" id="UP000751190">
    <property type="component" value="Unassembled WGS sequence"/>
</dbReference>
<feature type="region of interest" description="Disordered" evidence="10">
    <location>
        <begin position="280"/>
        <end position="346"/>
    </location>
</feature>
<dbReference type="PROSITE" id="PS00108">
    <property type="entry name" value="PROTEIN_KINASE_ST"/>
    <property type="match status" value="1"/>
</dbReference>
<keyword evidence="6" id="KW-0067">ATP-binding</keyword>
<feature type="region of interest" description="Disordered" evidence="10">
    <location>
        <begin position="372"/>
        <end position="396"/>
    </location>
</feature>
<dbReference type="InterPro" id="IPR000719">
    <property type="entry name" value="Prot_kinase_dom"/>
</dbReference>
<evidence type="ECO:0000259" key="11">
    <source>
        <dbReference type="PROSITE" id="PS50011"/>
    </source>
</evidence>
<dbReference type="AlphaFoldDB" id="A0A8J5XG40"/>